<dbReference type="EMBL" id="BGPR01148544">
    <property type="protein sequence ID" value="GBN80888.1"/>
    <property type="molecule type" value="Genomic_DNA"/>
</dbReference>
<name>A0A4Y2RX93_ARAVE</name>
<accession>A0A4Y2RX93</accession>
<evidence type="ECO:0000313" key="3">
    <source>
        <dbReference type="Proteomes" id="UP000499080"/>
    </source>
</evidence>
<sequence>MYFAQLAAHAGNAYQRMQAPGDVVSQFKYIKDLNRRIHA</sequence>
<protein>
    <submittedName>
        <fullName evidence="1">Uncharacterized protein</fullName>
    </submittedName>
</protein>
<reference evidence="1 3" key="1">
    <citation type="journal article" date="2019" name="Sci. Rep.">
        <title>Orb-weaving spider Araneus ventricosus genome elucidates the spidroin gene catalogue.</title>
        <authorList>
            <person name="Kono N."/>
            <person name="Nakamura H."/>
            <person name="Ohtoshi R."/>
            <person name="Moran D.A.P."/>
            <person name="Shinohara A."/>
            <person name="Yoshida Y."/>
            <person name="Fujiwara M."/>
            <person name="Mori M."/>
            <person name="Tomita M."/>
            <person name="Arakawa K."/>
        </authorList>
    </citation>
    <scope>NUCLEOTIDE SEQUENCE [LARGE SCALE GENOMIC DNA]</scope>
</reference>
<keyword evidence="3" id="KW-1185">Reference proteome</keyword>
<proteinExistence type="predicted"/>
<evidence type="ECO:0000313" key="1">
    <source>
        <dbReference type="EMBL" id="GBN79859.1"/>
    </source>
</evidence>
<comment type="caution">
    <text evidence="1">The sequence shown here is derived from an EMBL/GenBank/DDBJ whole genome shotgun (WGS) entry which is preliminary data.</text>
</comment>
<dbReference type="EMBL" id="BGPR01147885">
    <property type="protein sequence ID" value="GBN79859.1"/>
    <property type="molecule type" value="Genomic_DNA"/>
</dbReference>
<evidence type="ECO:0000313" key="2">
    <source>
        <dbReference type="EMBL" id="GBN80888.1"/>
    </source>
</evidence>
<gene>
    <name evidence="2" type="ORF">AVEN_7055_1</name>
    <name evidence="1" type="ORF">AVEN_78243_1</name>
</gene>
<dbReference type="AlphaFoldDB" id="A0A4Y2RX93"/>
<feature type="non-terminal residue" evidence="1">
    <location>
        <position position="39"/>
    </location>
</feature>
<organism evidence="1 3">
    <name type="scientific">Araneus ventricosus</name>
    <name type="common">Orbweaver spider</name>
    <name type="synonym">Epeira ventricosa</name>
    <dbReference type="NCBI Taxonomy" id="182803"/>
    <lineage>
        <taxon>Eukaryota</taxon>
        <taxon>Metazoa</taxon>
        <taxon>Ecdysozoa</taxon>
        <taxon>Arthropoda</taxon>
        <taxon>Chelicerata</taxon>
        <taxon>Arachnida</taxon>
        <taxon>Araneae</taxon>
        <taxon>Araneomorphae</taxon>
        <taxon>Entelegynae</taxon>
        <taxon>Araneoidea</taxon>
        <taxon>Araneidae</taxon>
        <taxon>Araneus</taxon>
    </lineage>
</organism>
<dbReference type="Proteomes" id="UP000499080">
    <property type="component" value="Unassembled WGS sequence"/>
</dbReference>